<dbReference type="PATRIC" id="fig|1321817.3.peg.1220"/>
<feature type="signal peptide" evidence="1">
    <location>
        <begin position="1"/>
        <end position="18"/>
    </location>
</feature>
<keyword evidence="1" id="KW-0732">Signal</keyword>
<name>U1R8S5_9ACTO</name>
<evidence type="ECO:0000256" key="1">
    <source>
        <dbReference type="SAM" id="SignalP"/>
    </source>
</evidence>
<reference evidence="2 3" key="1">
    <citation type="submission" date="2013-08" db="EMBL/GenBank/DDBJ databases">
        <authorList>
            <person name="Weinstock G."/>
            <person name="Sodergren E."/>
            <person name="Wylie T."/>
            <person name="Fulton L."/>
            <person name="Fulton R."/>
            <person name="Fronick C."/>
            <person name="O'Laughlin M."/>
            <person name="Godfrey J."/>
            <person name="Miner T."/>
            <person name="Herter B."/>
            <person name="Appelbaum E."/>
            <person name="Cordes M."/>
            <person name="Lek S."/>
            <person name="Wollam A."/>
            <person name="Pepin K.H."/>
            <person name="Palsikar V.B."/>
            <person name="Mitreva M."/>
            <person name="Wilson R.K."/>
        </authorList>
    </citation>
    <scope>NUCLEOTIDE SEQUENCE [LARGE SCALE GENOMIC DNA]</scope>
    <source>
        <strain evidence="2 3">F0530</strain>
    </source>
</reference>
<organism evidence="2 3">
    <name type="scientific">Actinomyces graevenitzii F0530</name>
    <dbReference type="NCBI Taxonomy" id="1321817"/>
    <lineage>
        <taxon>Bacteria</taxon>
        <taxon>Bacillati</taxon>
        <taxon>Actinomycetota</taxon>
        <taxon>Actinomycetes</taxon>
        <taxon>Actinomycetales</taxon>
        <taxon>Actinomycetaceae</taxon>
        <taxon>Actinomyces</taxon>
    </lineage>
</organism>
<comment type="caution">
    <text evidence="2">The sequence shown here is derived from an EMBL/GenBank/DDBJ whole genome shotgun (WGS) entry which is preliminary data.</text>
</comment>
<dbReference type="Proteomes" id="UP000016481">
    <property type="component" value="Unassembled WGS sequence"/>
</dbReference>
<gene>
    <name evidence="2" type="ORF">HMPREF1978_01385</name>
</gene>
<dbReference type="EMBL" id="AWSC01000058">
    <property type="protein sequence ID" value="ERH14907.1"/>
    <property type="molecule type" value="Genomic_DNA"/>
</dbReference>
<dbReference type="HOGENOM" id="CLU_3283434_0_0_11"/>
<accession>U1R8S5</accession>
<feature type="chain" id="PRO_5039177616" evidence="1">
    <location>
        <begin position="19"/>
        <end position="40"/>
    </location>
</feature>
<evidence type="ECO:0000313" key="2">
    <source>
        <dbReference type="EMBL" id="ERH14907.1"/>
    </source>
</evidence>
<evidence type="ECO:0000313" key="3">
    <source>
        <dbReference type="Proteomes" id="UP000016481"/>
    </source>
</evidence>
<dbReference type="AlphaFoldDB" id="U1R8S5"/>
<protein>
    <submittedName>
        <fullName evidence="2">Uncharacterized protein</fullName>
    </submittedName>
</protein>
<proteinExistence type="predicted"/>
<sequence>MTCANRFTCVVITFTAFAQVDTLLWGDTAPNQVQTKSDMA</sequence>